<accession>A0ABX6FVX8</accession>
<evidence type="ECO:0000256" key="1">
    <source>
        <dbReference type="SAM" id="MobiDB-lite"/>
    </source>
</evidence>
<feature type="region of interest" description="Disordered" evidence="1">
    <location>
        <begin position="1"/>
        <end position="52"/>
    </location>
</feature>
<keyword evidence="4" id="KW-1185">Reference proteome</keyword>
<feature type="domain" description="DUF2059" evidence="2">
    <location>
        <begin position="182"/>
        <end position="240"/>
    </location>
</feature>
<evidence type="ECO:0000313" key="3">
    <source>
        <dbReference type="EMBL" id="QGZ41681.1"/>
    </source>
</evidence>
<dbReference type="Proteomes" id="UP000437862">
    <property type="component" value="Chromosome"/>
</dbReference>
<feature type="compositionally biased region" description="Low complexity" evidence="1">
    <location>
        <begin position="1"/>
        <end position="12"/>
    </location>
</feature>
<dbReference type="EMBL" id="CP046904">
    <property type="protein sequence ID" value="QGZ41681.1"/>
    <property type="molecule type" value="Genomic_DNA"/>
</dbReference>
<name>A0ABX6FVX8_9BURK</name>
<evidence type="ECO:0000259" key="2">
    <source>
        <dbReference type="Pfam" id="PF09832"/>
    </source>
</evidence>
<feature type="compositionally biased region" description="Basic residues" evidence="1">
    <location>
        <begin position="13"/>
        <end position="24"/>
    </location>
</feature>
<dbReference type="Pfam" id="PF09832">
    <property type="entry name" value="DUF2059"/>
    <property type="match status" value="1"/>
</dbReference>
<evidence type="ECO:0000313" key="4">
    <source>
        <dbReference type="Proteomes" id="UP000437862"/>
    </source>
</evidence>
<sequence length="249" mass="27004">MARTCRACSASSRRMRTNPKRGRPKGPMTPRPAIRRSSNSLRARPSDRTGPAVFSTHQNLHNDMKKIAVALMLSAACALPALAQTSVAPQAVAATPAVDPAAAAAARELLVAMDYRSVMMESFKQMTASLPAAIKAGAEGAVRADPKLNDEQRAKKLAELDESVPKIAAAITRMYSDPALVDEMLDAMIPVYAQHYSVAELRQLGAFYKTPVGAKTLRLMPQLMNEGMQAGQRIMMPRMQKLMQDLQAN</sequence>
<organism evidence="3 4">
    <name type="scientific">Pseudoduganella flava</name>
    <dbReference type="NCBI Taxonomy" id="871742"/>
    <lineage>
        <taxon>Bacteria</taxon>
        <taxon>Pseudomonadati</taxon>
        <taxon>Pseudomonadota</taxon>
        <taxon>Betaproteobacteria</taxon>
        <taxon>Burkholderiales</taxon>
        <taxon>Oxalobacteraceae</taxon>
        <taxon>Telluria group</taxon>
        <taxon>Pseudoduganella</taxon>
    </lineage>
</organism>
<reference evidence="3 4" key="1">
    <citation type="submission" date="2019-12" db="EMBL/GenBank/DDBJ databases">
        <title>Draft Genome Sequences of Six Type Strains of the Genus Massilia.</title>
        <authorList>
            <person name="Miess H."/>
            <person name="Frediansyah A."/>
            <person name="Goeker M."/>
            <person name="Gross H."/>
        </authorList>
    </citation>
    <scope>NUCLEOTIDE SEQUENCE [LARGE SCALE GENOMIC DNA]</scope>
    <source>
        <strain evidence="3 4">DSM 26639</strain>
    </source>
</reference>
<proteinExistence type="predicted"/>
<gene>
    <name evidence="3" type="ORF">GO485_23240</name>
</gene>
<dbReference type="InterPro" id="IPR018637">
    <property type="entry name" value="DUF2059"/>
</dbReference>
<protein>
    <submittedName>
        <fullName evidence="3">DUF2059 domain-containing protein</fullName>
    </submittedName>
</protein>